<comment type="caution">
    <text evidence="4">The sequence shown here is derived from an EMBL/GenBank/DDBJ whole genome shotgun (WGS) entry which is preliminary data.</text>
</comment>
<keyword evidence="2" id="KW-0012">Acyltransferase</keyword>
<reference evidence="4" key="1">
    <citation type="submission" date="2021-11" db="EMBL/GenBank/DDBJ databases">
        <title>Description of a new species Pelosinus isolated from the bottom sediments of Lake Baikal.</title>
        <authorList>
            <person name="Zakharyuk A."/>
        </authorList>
    </citation>
    <scope>NUCLEOTIDE SEQUENCE</scope>
    <source>
        <strain evidence="4">Bkl1</strain>
    </source>
</reference>
<evidence type="ECO:0000256" key="2">
    <source>
        <dbReference type="ARBA" id="ARBA00023315"/>
    </source>
</evidence>
<evidence type="ECO:0000259" key="3">
    <source>
        <dbReference type="PROSITE" id="PS51186"/>
    </source>
</evidence>
<dbReference type="Proteomes" id="UP001165492">
    <property type="component" value="Unassembled WGS sequence"/>
</dbReference>
<keyword evidence="5" id="KW-1185">Reference proteome</keyword>
<dbReference type="RefSeq" id="WP_229534862.1">
    <property type="nucleotide sequence ID" value="NZ_JAJHJB010000010.1"/>
</dbReference>
<dbReference type="PROSITE" id="PS51186">
    <property type="entry name" value="GNAT"/>
    <property type="match status" value="1"/>
</dbReference>
<dbReference type="InterPro" id="IPR000182">
    <property type="entry name" value="GNAT_dom"/>
</dbReference>
<proteinExistence type="predicted"/>
<dbReference type="Gene3D" id="3.40.630.30">
    <property type="match status" value="1"/>
</dbReference>
<evidence type="ECO:0000256" key="1">
    <source>
        <dbReference type="ARBA" id="ARBA00022679"/>
    </source>
</evidence>
<dbReference type="CDD" id="cd04301">
    <property type="entry name" value="NAT_SF"/>
    <property type="match status" value="1"/>
</dbReference>
<dbReference type="SUPFAM" id="SSF55729">
    <property type="entry name" value="Acyl-CoA N-acyltransferases (Nat)"/>
    <property type="match status" value="1"/>
</dbReference>
<keyword evidence="1" id="KW-0808">Transferase</keyword>
<dbReference type="PANTHER" id="PTHR43420:SF12">
    <property type="entry name" value="N-ACETYLTRANSFERASE DOMAIN-CONTAINING PROTEIN"/>
    <property type="match status" value="1"/>
</dbReference>
<dbReference type="EMBL" id="JAJHJB010000010">
    <property type="protein sequence ID" value="MCC5465626.1"/>
    <property type="molecule type" value="Genomic_DNA"/>
</dbReference>
<dbReference type="Pfam" id="PF00583">
    <property type="entry name" value="Acetyltransf_1"/>
    <property type="match status" value="1"/>
</dbReference>
<dbReference type="InterPro" id="IPR050680">
    <property type="entry name" value="YpeA/RimI_acetyltransf"/>
</dbReference>
<accession>A0ABS8HSN6</accession>
<evidence type="ECO:0000313" key="5">
    <source>
        <dbReference type="Proteomes" id="UP001165492"/>
    </source>
</evidence>
<evidence type="ECO:0000313" key="4">
    <source>
        <dbReference type="EMBL" id="MCC5465626.1"/>
    </source>
</evidence>
<protein>
    <submittedName>
        <fullName evidence="4">GNAT family N-acetyltransferase</fullName>
    </submittedName>
</protein>
<dbReference type="PANTHER" id="PTHR43420">
    <property type="entry name" value="ACETYLTRANSFERASE"/>
    <property type="match status" value="1"/>
</dbReference>
<gene>
    <name evidence="4" type="ORF">LMF89_09685</name>
</gene>
<name>A0ABS8HSN6_9FIRM</name>
<sequence length="157" mass="18028">MIELVQNVEPALINRLVELEISAFGDGGLNKWHLVPFIRHGRVFIIRKDREIVGLIQYMLDWGRPQKAYMVGVSTDKNCRGQGLGTRLLQESFKSLHQENITEIELTVDPNNVAAVAIYEKKLGFQIIERRENEYGTGENRLVMKLTLADFMDKNIK</sequence>
<organism evidence="4 5">
    <name type="scientific">Pelosinus baikalensis</name>
    <dbReference type="NCBI Taxonomy" id="2892015"/>
    <lineage>
        <taxon>Bacteria</taxon>
        <taxon>Bacillati</taxon>
        <taxon>Bacillota</taxon>
        <taxon>Negativicutes</taxon>
        <taxon>Selenomonadales</taxon>
        <taxon>Sporomusaceae</taxon>
        <taxon>Pelosinus</taxon>
    </lineage>
</organism>
<feature type="domain" description="N-acetyltransferase" evidence="3">
    <location>
        <begin position="3"/>
        <end position="149"/>
    </location>
</feature>
<dbReference type="InterPro" id="IPR016181">
    <property type="entry name" value="Acyl_CoA_acyltransferase"/>
</dbReference>